<dbReference type="GO" id="GO:0016787">
    <property type="term" value="F:hydrolase activity"/>
    <property type="evidence" value="ECO:0007669"/>
    <property type="project" value="UniProtKB-KW"/>
</dbReference>
<dbReference type="Gene3D" id="3.40.50.1820">
    <property type="entry name" value="alpha/beta hydrolase"/>
    <property type="match status" value="1"/>
</dbReference>
<evidence type="ECO:0000313" key="4">
    <source>
        <dbReference type="EMBL" id="MFH5243781.1"/>
    </source>
</evidence>
<evidence type="ECO:0000313" key="5">
    <source>
        <dbReference type="Proteomes" id="UP001609175"/>
    </source>
</evidence>
<gene>
    <name evidence="4" type="ORF">ACHIPV_18140</name>
    <name evidence="2" type="ORF">ACHIPZ_13970</name>
    <name evidence="3" type="ORF">ACHIRB_24730</name>
</gene>
<evidence type="ECO:0000313" key="2">
    <source>
        <dbReference type="EMBL" id="MFH5209294.1"/>
    </source>
</evidence>
<dbReference type="Proteomes" id="UP001609175">
    <property type="component" value="Unassembled WGS sequence"/>
</dbReference>
<evidence type="ECO:0000313" key="6">
    <source>
        <dbReference type="Proteomes" id="UP001609176"/>
    </source>
</evidence>
<proteinExistence type="predicted"/>
<feature type="domain" description="AB hydrolase-1" evidence="1">
    <location>
        <begin position="76"/>
        <end position="323"/>
    </location>
</feature>
<dbReference type="InterPro" id="IPR000073">
    <property type="entry name" value="AB_hydrolase_1"/>
</dbReference>
<dbReference type="InterPro" id="IPR029058">
    <property type="entry name" value="AB_hydrolase_fold"/>
</dbReference>
<protein>
    <submittedName>
        <fullName evidence="2">Alpha/beta fold hydrolase</fullName>
    </submittedName>
</protein>
<dbReference type="EMBL" id="JBIMSO010000052">
    <property type="protein sequence ID" value="MFH5209294.1"/>
    <property type="molecule type" value="Genomic_DNA"/>
</dbReference>
<reference evidence="5 6" key="1">
    <citation type="submission" date="2024-10" db="EMBL/GenBank/DDBJ databases">
        <authorList>
            <person name="Riesco R."/>
        </authorList>
    </citation>
    <scope>NUCLEOTIDE SEQUENCE [LARGE SCALE GENOMIC DNA]</scope>
    <source>
        <strain evidence="4 6">NCIMB 15448</strain>
        <strain evidence="2 5">NCIMB 15449</strain>
        <strain evidence="3 7">NCIMB 15450</strain>
    </source>
</reference>
<dbReference type="RefSeq" id="WP_307829616.1">
    <property type="nucleotide sequence ID" value="NZ_JBIMSN010000120.1"/>
</dbReference>
<dbReference type="SUPFAM" id="SSF53474">
    <property type="entry name" value="alpha/beta-Hydrolases"/>
    <property type="match status" value="1"/>
</dbReference>
<keyword evidence="7" id="KW-1185">Reference proteome</keyword>
<dbReference type="Proteomes" id="UP001609219">
    <property type="component" value="Unassembled WGS sequence"/>
</dbReference>
<comment type="caution">
    <text evidence="2">The sequence shown here is derived from an EMBL/GenBank/DDBJ whole genome shotgun (WGS) entry which is preliminary data.</text>
</comment>
<sequence length="353" mass="38270">MTVTRRKYARNLAMPGIRADAVEALRGLTTRRDPTDREWDNELLRNPSIEPEIVTLVTEDGAKLRVHAYGPANAEPIVLIHGWTCRIEYWNPQINALAGKYRVIAYDHRGHGHSTLGKRKLDVDVLADDLAAVLAATVSPRKKALLVGHSMGGMSIMAWAGRHPKQVTQYASGVMLTSTGADRLVANTTVVPLPAAITKVPDLLGRAVLGAPVPLAPLATVARPVFRARIMSASSTKEQVEFCQRIVFACKGRARGKWGLALASLDVSAALSNLTVPTTVIGGEFDNLTPPSHSRKLADALTMHGALDRLVILPNVGHMSNIEAIEEFNAEIVRMRSLSKRRKSRRSVTAVAG</sequence>
<organism evidence="2 5">
    <name type="scientific">Antrihabitans spumae</name>
    <dbReference type="NCBI Taxonomy" id="3373370"/>
    <lineage>
        <taxon>Bacteria</taxon>
        <taxon>Bacillati</taxon>
        <taxon>Actinomycetota</taxon>
        <taxon>Actinomycetes</taxon>
        <taxon>Mycobacteriales</taxon>
        <taxon>Nocardiaceae</taxon>
        <taxon>Antrihabitans</taxon>
    </lineage>
</organism>
<dbReference type="EMBL" id="JBIMSP010000031">
    <property type="protein sequence ID" value="MFH5243781.1"/>
    <property type="molecule type" value="Genomic_DNA"/>
</dbReference>
<accession>A0ABW7JRW8</accession>
<dbReference type="PANTHER" id="PTHR43433">
    <property type="entry name" value="HYDROLASE, ALPHA/BETA FOLD FAMILY PROTEIN"/>
    <property type="match status" value="1"/>
</dbReference>
<evidence type="ECO:0000259" key="1">
    <source>
        <dbReference type="Pfam" id="PF00561"/>
    </source>
</evidence>
<name>A0ABW7JRW8_9NOCA</name>
<dbReference type="PANTHER" id="PTHR43433:SF5">
    <property type="entry name" value="AB HYDROLASE-1 DOMAIN-CONTAINING PROTEIN"/>
    <property type="match status" value="1"/>
</dbReference>
<dbReference type="InterPro" id="IPR050471">
    <property type="entry name" value="AB_hydrolase"/>
</dbReference>
<evidence type="ECO:0000313" key="3">
    <source>
        <dbReference type="EMBL" id="MFH5231748.1"/>
    </source>
</evidence>
<dbReference type="Pfam" id="PF00561">
    <property type="entry name" value="Abhydrolase_1"/>
    <property type="match status" value="1"/>
</dbReference>
<dbReference type="Proteomes" id="UP001609176">
    <property type="component" value="Unassembled WGS sequence"/>
</dbReference>
<dbReference type="EMBL" id="JBIMSN010000120">
    <property type="protein sequence ID" value="MFH5231748.1"/>
    <property type="molecule type" value="Genomic_DNA"/>
</dbReference>
<evidence type="ECO:0000313" key="7">
    <source>
        <dbReference type="Proteomes" id="UP001609219"/>
    </source>
</evidence>
<keyword evidence="2" id="KW-0378">Hydrolase</keyword>